<dbReference type="OrthoDB" id="9803333at2"/>
<dbReference type="Gene3D" id="3.40.50.720">
    <property type="entry name" value="NAD(P)-binding Rossmann-like Domain"/>
    <property type="match status" value="1"/>
</dbReference>
<keyword evidence="2" id="KW-0560">Oxidoreductase</keyword>
<dbReference type="Pfam" id="PF13561">
    <property type="entry name" value="adh_short_C2"/>
    <property type="match status" value="1"/>
</dbReference>
<dbReference type="EMBL" id="NIGF01000017">
    <property type="protein sequence ID" value="PQV62979.1"/>
    <property type="molecule type" value="Genomic_DNA"/>
</dbReference>
<dbReference type="PRINTS" id="PR00080">
    <property type="entry name" value="SDRFAMILY"/>
</dbReference>
<dbReference type="PANTHER" id="PTHR42879">
    <property type="entry name" value="3-OXOACYL-(ACYL-CARRIER-PROTEIN) REDUCTASE"/>
    <property type="match status" value="1"/>
</dbReference>
<name>A0A2S8SQE7_9BACT</name>
<dbReference type="InterPro" id="IPR036291">
    <property type="entry name" value="NAD(P)-bd_dom_sf"/>
</dbReference>
<evidence type="ECO:0000313" key="3">
    <source>
        <dbReference type="EMBL" id="PQV62979.1"/>
    </source>
</evidence>
<dbReference type="PROSITE" id="PS00061">
    <property type="entry name" value="ADH_SHORT"/>
    <property type="match status" value="1"/>
</dbReference>
<evidence type="ECO:0000256" key="2">
    <source>
        <dbReference type="ARBA" id="ARBA00023002"/>
    </source>
</evidence>
<dbReference type="NCBIfam" id="NF009466">
    <property type="entry name" value="PRK12826.1-2"/>
    <property type="match status" value="1"/>
</dbReference>
<dbReference type="PRINTS" id="PR00081">
    <property type="entry name" value="GDHRDH"/>
</dbReference>
<dbReference type="NCBIfam" id="NF005559">
    <property type="entry name" value="PRK07231.1"/>
    <property type="match status" value="1"/>
</dbReference>
<proteinExistence type="inferred from homology"/>
<sequence>MFDLHGKSALITGSSRGIGAAIALAFAAQGADVAVHFHSDEEAARAVASQIEAMGRRAIVLRADLRDSAQIEILWNDAEAWAPIDILVNNAGTLAPAFLGFMSEKAWDDTLDLNLKSAFLLSKKAARAMNKRKNGRIINISSQAGQSGELMAAHYSAAKAGLLGLTKAAARELAASNVTCNAIAPGFIETDLLSSDEKKRATQLALVPLKRFGRASEVAALATYLASDEAAYVTGQTFAIDGGLRM</sequence>
<dbReference type="GO" id="GO:0016491">
    <property type="term" value="F:oxidoreductase activity"/>
    <property type="evidence" value="ECO:0007669"/>
    <property type="project" value="UniProtKB-KW"/>
</dbReference>
<dbReference type="InParanoid" id="A0A2S8SQE7"/>
<comment type="caution">
    <text evidence="3">The sequence shown here is derived from an EMBL/GenBank/DDBJ whole genome shotgun (WGS) entry which is preliminary data.</text>
</comment>
<dbReference type="GO" id="GO:0032787">
    <property type="term" value="P:monocarboxylic acid metabolic process"/>
    <property type="evidence" value="ECO:0007669"/>
    <property type="project" value="UniProtKB-ARBA"/>
</dbReference>
<gene>
    <name evidence="3" type="ORF">B1R32_11721</name>
</gene>
<dbReference type="InterPro" id="IPR020904">
    <property type="entry name" value="Sc_DH/Rdtase_CS"/>
</dbReference>
<dbReference type="AlphaFoldDB" id="A0A2S8SQE7"/>
<dbReference type="InterPro" id="IPR050259">
    <property type="entry name" value="SDR"/>
</dbReference>
<dbReference type="SUPFAM" id="SSF51735">
    <property type="entry name" value="NAD(P)-binding Rossmann-fold domains"/>
    <property type="match status" value="1"/>
</dbReference>
<evidence type="ECO:0000313" key="4">
    <source>
        <dbReference type="Proteomes" id="UP000237684"/>
    </source>
</evidence>
<protein>
    <submittedName>
        <fullName evidence="3">3-oxoacyl-[acyl-carrier protein] reductase</fullName>
    </submittedName>
</protein>
<evidence type="ECO:0000256" key="1">
    <source>
        <dbReference type="ARBA" id="ARBA00006484"/>
    </source>
</evidence>
<accession>A0A2S8SQE7</accession>
<dbReference type="Proteomes" id="UP000237684">
    <property type="component" value="Unassembled WGS sequence"/>
</dbReference>
<dbReference type="InterPro" id="IPR002347">
    <property type="entry name" value="SDR_fam"/>
</dbReference>
<dbReference type="RefSeq" id="WP_106380856.1">
    <property type="nucleotide sequence ID" value="NZ_NIGF01000017.1"/>
</dbReference>
<dbReference type="FunFam" id="3.40.50.720:FF:000173">
    <property type="entry name" value="3-oxoacyl-[acyl-carrier protein] reductase"/>
    <property type="match status" value="1"/>
</dbReference>
<organism evidence="3 4">
    <name type="scientific">Abditibacterium utsteinense</name>
    <dbReference type="NCBI Taxonomy" id="1960156"/>
    <lineage>
        <taxon>Bacteria</taxon>
        <taxon>Pseudomonadati</taxon>
        <taxon>Abditibacteriota</taxon>
        <taxon>Abditibacteriia</taxon>
        <taxon>Abditibacteriales</taxon>
        <taxon>Abditibacteriaceae</taxon>
        <taxon>Abditibacterium</taxon>
    </lineage>
</organism>
<reference evidence="3 4" key="1">
    <citation type="journal article" date="2018" name="Syst. Appl. Microbiol.">
        <title>Abditibacterium utsteinense sp. nov., the first cultivated member of candidate phylum FBP, isolated from ice-free Antarctic soil samples.</title>
        <authorList>
            <person name="Tahon G."/>
            <person name="Tytgat B."/>
            <person name="Lebbe L."/>
            <person name="Carlier A."/>
            <person name="Willems A."/>
        </authorList>
    </citation>
    <scope>NUCLEOTIDE SEQUENCE [LARGE SCALE GENOMIC DNA]</scope>
    <source>
        <strain evidence="3 4">LMG 29911</strain>
    </source>
</reference>
<keyword evidence="4" id="KW-1185">Reference proteome</keyword>
<comment type="similarity">
    <text evidence="1">Belongs to the short-chain dehydrogenases/reductases (SDR) family.</text>
</comment>
<dbReference type="PANTHER" id="PTHR42879:SF2">
    <property type="entry name" value="3-OXOACYL-[ACYL-CARRIER-PROTEIN] REDUCTASE FABG"/>
    <property type="match status" value="1"/>
</dbReference>